<dbReference type="PANTHER" id="PTHR43637">
    <property type="entry name" value="UPF0273 PROTEIN TM_0370"/>
    <property type="match status" value="1"/>
</dbReference>
<evidence type="ECO:0000256" key="2">
    <source>
        <dbReference type="ARBA" id="ARBA00022840"/>
    </source>
</evidence>
<dbReference type="RefSeq" id="WP_130646147.1">
    <property type="nucleotide sequence ID" value="NZ_PGCL01000001.1"/>
</dbReference>
<dbReference type="PANTHER" id="PTHR43637:SF1">
    <property type="entry name" value="UPF0273 PROTEIN TM_0370"/>
    <property type="match status" value="1"/>
</dbReference>
<keyword evidence="1" id="KW-0547">Nucleotide-binding</keyword>
<keyword evidence="5" id="KW-1185">Reference proteome</keyword>
<dbReference type="Pfam" id="PF06745">
    <property type="entry name" value="ATPase"/>
    <property type="match status" value="1"/>
</dbReference>
<dbReference type="PROSITE" id="PS51146">
    <property type="entry name" value="KAIC"/>
    <property type="match status" value="1"/>
</dbReference>
<dbReference type="NCBIfam" id="TIGR03880">
    <property type="entry name" value="KaiC_arch_3"/>
    <property type="match status" value="1"/>
</dbReference>
<sequence>MTGDLDERVQFGIEGLDAMLGGGLLHRSICAIVGTYGTGKTTFALQFVYEGLARGEKAIFISLDERAEMIHDDIRRKGWDLDGYLGTSLYVVKLDPTDFTVAINQIRDELPRLIRNVGATRVVIDPISLFEGIFTDDAKRRQELYRFVEMMRDESCTLLLTSETLQNNPYASKYSLVEYMVDTVILLRYIRPSDLSEVHPAAEVVKMRGSNHSREIKPYEILKDRVQVYSEANVF</sequence>
<dbReference type="OrthoDB" id="27015at2157"/>
<evidence type="ECO:0000313" key="5">
    <source>
        <dbReference type="Proteomes" id="UP000292580"/>
    </source>
</evidence>
<comment type="caution">
    <text evidence="4">The sequence shown here is derived from an EMBL/GenBank/DDBJ whole genome shotgun (WGS) entry which is preliminary data.</text>
</comment>
<dbReference type="AlphaFoldDB" id="A0A483CW56"/>
<evidence type="ECO:0000256" key="1">
    <source>
        <dbReference type="ARBA" id="ARBA00022741"/>
    </source>
</evidence>
<dbReference type="InterPro" id="IPR027417">
    <property type="entry name" value="P-loop_NTPase"/>
</dbReference>
<dbReference type="SUPFAM" id="SSF52540">
    <property type="entry name" value="P-loop containing nucleoside triphosphate hydrolases"/>
    <property type="match status" value="1"/>
</dbReference>
<keyword evidence="2" id="KW-0067">ATP-binding</keyword>
<dbReference type="GO" id="GO:0005524">
    <property type="term" value="F:ATP binding"/>
    <property type="evidence" value="ECO:0007669"/>
    <property type="project" value="UniProtKB-KW"/>
</dbReference>
<dbReference type="InterPro" id="IPR010624">
    <property type="entry name" value="KaiC_dom"/>
</dbReference>
<accession>A0A483CW56</accession>
<dbReference type="InterPro" id="IPR014774">
    <property type="entry name" value="KaiC-like_dom"/>
</dbReference>
<dbReference type="PRINTS" id="PR01874">
    <property type="entry name" value="DNAREPAIRADA"/>
</dbReference>
<name>A0A483CW56_9EURY</name>
<reference evidence="4 5" key="1">
    <citation type="submission" date="2017-11" db="EMBL/GenBank/DDBJ databases">
        <title>Isolation and Characterization of Methanofollis Species from Methane Seep Offshore SW Taiwan.</title>
        <authorList>
            <person name="Teng N.-H."/>
            <person name="Lai M.-C."/>
            <person name="Chen S.-C."/>
        </authorList>
    </citation>
    <scope>NUCLEOTIDE SEQUENCE [LARGE SCALE GENOMIC DNA]</scope>
    <source>
        <strain evidence="4 5">FWC-SCC2</strain>
    </source>
</reference>
<proteinExistence type="predicted"/>
<feature type="domain" description="KaiC" evidence="3">
    <location>
        <begin position="7"/>
        <end position="235"/>
    </location>
</feature>
<evidence type="ECO:0000259" key="3">
    <source>
        <dbReference type="PROSITE" id="PS51146"/>
    </source>
</evidence>
<dbReference type="Gene3D" id="3.40.50.300">
    <property type="entry name" value="P-loop containing nucleotide triphosphate hydrolases"/>
    <property type="match status" value="1"/>
</dbReference>
<organism evidence="4 5">
    <name type="scientific">Methanofollis fontis</name>
    <dbReference type="NCBI Taxonomy" id="2052832"/>
    <lineage>
        <taxon>Archaea</taxon>
        <taxon>Methanobacteriati</taxon>
        <taxon>Methanobacteriota</taxon>
        <taxon>Stenosarchaea group</taxon>
        <taxon>Methanomicrobia</taxon>
        <taxon>Methanomicrobiales</taxon>
        <taxon>Methanomicrobiaceae</taxon>
        <taxon>Methanofollis</taxon>
    </lineage>
</organism>
<protein>
    <submittedName>
        <fullName evidence="4">KaiC domain-containing protein</fullName>
    </submittedName>
</protein>
<evidence type="ECO:0000313" key="4">
    <source>
        <dbReference type="EMBL" id="TAJ45781.1"/>
    </source>
</evidence>
<dbReference type="Proteomes" id="UP000292580">
    <property type="component" value="Unassembled WGS sequence"/>
</dbReference>
<dbReference type="InterPro" id="IPR022420">
    <property type="entry name" value="Circ_KaiC_arc"/>
</dbReference>
<dbReference type="EMBL" id="PGCL01000001">
    <property type="protein sequence ID" value="TAJ45781.1"/>
    <property type="molecule type" value="Genomic_DNA"/>
</dbReference>
<gene>
    <name evidence="4" type="ORF">CUJ86_03470</name>
</gene>